<protein>
    <submittedName>
        <fullName evidence="1">Uncharacterized protein</fullName>
    </submittedName>
</protein>
<evidence type="ECO:0000313" key="2">
    <source>
        <dbReference type="Proteomes" id="UP001575652"/>
    </source>
</evidence>
<reference evidence="1 2" key="1">
    <citation type="submission" date="2024-09" db="EMBL/GenBank/DDBJ databases">
        <authorList>
            <person name="Salinas-Garcia M.A."/>
            <person name="Prieme A."/>
        </authorList>
    </citation>
    <scope>NUCLEOTIDE SEQUENCE [LARGE SCALE GENOMIC DNA]</scope>
    <source>
        <strain evidence="1 2">DSM 21081</strain>
    </source>
</reference>
<dbReference type="EMBL" id="JBHDLJ010000005">
    <property type="protein sequence ID" value="MFB0834467.1"/>
    <property type="molecule type" value="Genomic_DNA"/>
</dbReference>
<accession>A0ABV4UM59</accession>
<dbReference type="RefSeq" id="WP_373971643.1">
    <property type="nucleotide sequence ID" value="NZ_JBHDLJ010000005.1"/>
</dbReference>
<gene>
    <name evidence="1" type="ORF">ACETWP_07695</name>
</gene>
<proteinExistence type="predicted"/>
<organism evidence="1 2">
    <name type="scientific">Arthrobacter halodurans</name>
    <dbReference type="NCBI Taxonomy" id="516699"/>
    <lineage>
        <taxon>Bacteria</taxon>
        <taxon>Bacillati</taxon>
        <taxon>Actinomycetota</taxon>
        <taxon>Actinomycetes</taxon>
        <taxon>Micrococcales</taxon>
        <taxon>Micrococcaceae</taxon>
        <taxon>Arthrobacter</taxon>
    </lineage>
</organism>
<comment type="caution">
    <text evidence="1">The sequence shown here is derived from an EMBL/GenBank/DDBJ whole genome shotgun (WGS) entry which is preliminary data.</text>
</comment>
<dbReference type="Proteomes" id="UP001575652">
    <property type="component" value="Unassembled WGS sequence"/>
</dbReference>
<name>A0ABV4UM59_9MICC</name>
<sequence length="218" mass="22627">MDRFTGYITGFGTASGTRCVVGHWLDSPFGPFTDVMVEHRDGGRTLLAPNRTVADYVSATYRFDRVVTAPIEAALDSGGSGVSGVSGASGGLRLRLAGGPLDLTAELGAVTPLGRLLELVPARLAVHPRWLAAINPVAGLLVRGVATAGSAGGGRREFYGVRSIRTVERVEASWAGRSLGPLAPVEPPVRFGFSSVPRRPQAVAVTTTILPAPDRAGG</sequence>
<evidence type="ECO:0000313" key="1">
    <source>
        <dbReference type="EMBL" id="MFB0834467.1"/>
    </source>
</evidence>
<keyword evidence="2" id="KW-1185">Reference proteome</keyword>